<evidence type="ECO:0000313" key="6">
    <source>
        <dbReference type="EMBL" id="OGY11866.1"/>
    </source>
</evidence>
<organism evidence="6 7">
    <name type="scientific">Candidatus Blackburnbacteria bacterium RIFCSPHIGHO2_02_FULL_44_20</name>
    <dbReference type="NCBI Taxonomy" id="1797516"/>
    <lineage>
        <taxon>Bacteria</taxon>
        <taxon>Candidatus Blackburniibacteriota</taxon>
    </lineage>
</organism>
<name>A0A1G1V911_9BACT</name>
<dbReference type="GO" id="GO:0005840">
    <property type="term" value="C:ribosome"/>
    <property type="evidence" value="ECO:0007669"/>
    <property type="project" value="UniProtKB-KW"/>
</dbReference>
<dbReference type="Proteomes" id="UP000178319">
    <property type="component" value="Unassembled WGS sequence"/>
</dbReference>
<keyword evidence="2 6" id="KW-0689">Ribosomal protein</keyword>
<dbReference type="NCBIfam" id="TIGR00012">
    <property type="entry name" value="L29"/>
    <property type="match status" value="1"/>
</dbReference>
<dbReference type="InterPro" id="IPR001854">
    <property type="entry name" value="Ribosomal_uL29"/>
</dbReference>
<evidence type="ECO:0000256" key="3">
    <source>
        <dbReference type="ARBA" id="ARBA00023274"/>
    </source>
</evidence>
<comment type="caution">
    <text evidence="6">The sequence shown here is derived from an EMBL/GenBank/DDBJ whole genome shotgun (WGS) entry which is preliminary data.</text>
</comment>
<protein>
    <recommendedName>
        <fullName evidence="4">Large ribosomal subunit protein uL29</fullName>
    </recommendedName>
    <alternativeName>
        <fullName evidence="5">50S ribosomal protein L29</fullName>
    </alternativeName>
</protein>
<dbReference type="GO" id="GO:0003735">
    <property type="term" value="F:structural constituent of ribosome"/>
    <property type="evidence" value="ECO:0007669"/>
    <property type="project" value="InterPro"/>
</dbReference>
<dbReference type="GO" id="GO:1990904">
    <property type="term" value="C:ribonucleoprotein complex"/>
    <property type="evidence" value="ECO:0007669"/>
    <property type="project" value="UniProtKB-KW"/>
</dbReference>
<gene>
    <name evidence="6" type="ORF">A3D26_01170</name>
</gene>
<accession>A0A1G1V911</accession>
<dbReference type="GO" id="GO:0006412">
    <property type="term" value="P:translation"/>
    <property type="evidence" value="ECO:0007669"/>
    <property type="project" value="InterPro"/>
</dbReference>
<dbReference type="EMBL" id="MHBZ01000010">
    <property type="protein sequence ID" value="OGY11866.1"/>
    <property type="molecule type" value="Genomic_DNA"/>
</dbReference>
<dbReference type="AlphaFoldDB" id="A0A1G1V911"/>
<keyword evidence="3" id="KW-0687">Ribonucleoprotein</keyword>
<reference evidence="6 7" key="1">
    <citation type="journal article" date="2016" name="Nat. Commun.">
        <title>Thousands of microbial genomes shed light on interconnected biogeochemical processes in an aquifer system.</title>
        <authorList>
            <person name="Anantharaman K."/>
            <person name="Brown C.T."/>
            <person name="Hug L.A."/>
            <person name="Sharon I."/>
            <person name="Castelle C.J."/>
            <person name="Probst A.J."/>
            <person name="Thomas B.C."/>
            <person name="Singh A."/>
            <person name="Wilkins M.J."/>
            <person name="Karaoz U."/>
            <person name="Brodie E.L."/>
            <person name="Williams K.H."/>
            <person name="Hubbard S.S."/>
            <person name="Banfield J.F."/>
        </authorList>
    </citation>
    <scope>NUCLEOTIDE SEQUENCE [LARGE SCALE GENOMIC DNA]</scope>
</reference>
<proteinExistence type="inferred from homology"/>
<dbReference type="SUPFAM" id="SSF46561">
    <property type="entry name" value="Ribosomal protein L29 (L29p)"/>
    <property type="match status" value="1"/>
</dbReference>
<sequence>MKREEKKTLSQKPSEELESLLVKKQEEFELEKIAALGKKSKNVKMVKNLKLEIARLKTWIRETELKGVGKGQEELVLSEVEG</sequence>
<comment type="similarity">
    <text evidence="1">Belongs to the universal ribosomal protein uL29 family.</text>
</comment>
<evidence type="ECO:0000256" key="5">
    <source>
        <dbReference type="ARBA" id="ARBA00035476"/>
    </source>
</evidence>
<evidence type="ECO:0000256" key="1">
    <source>
        <dbReference type="ARBA" id="ARBA00009254"/>
    </source>
</evidence>
<dbReference type="STRING" id="1797516.A3D26_01170"/>
<evidence type="ECO:0000313" key="7">
    <source>
        <dbReference type="Proteomes" id="UP000178319"/>
    </source>
</evidence>
<evidence type="ECO:0000256" key="4">
    <source>
        <dbReference type="ARBA" id="ARBA00035204"/>
    </source>
</evidence>
<evidence type="ECO:0000256" key="2">
    <source>
        <dbReference type="ARBA" id="ARBA00022980"/>
    </source>
</evidence>
<dbReference type="Gene3D" id="1.10.287.310">
    <property type="match status" value="1"/>
</dbReference>
<dbReference type="InterPro" id="IPR036049">
    <property type="entry name" value="Ribosomal_uL29_sf"/>
</dbReference>